<dbReference type="AlphaFoldDB" id="A0A2K4YC35"/>
<organism evidence="1 2">
    <name type="scientific">Mycobacterium ahvazicum</name>
    <dbReference type="NCBI Taxonomy" id="1964395"/>
    <lineage>
        <taxon>Bacteria</taxon>
        <taxon>Bacillati</taxon>
        <taxon>Actinomycetota</taxon>
        <taxon>Actinomycetes</taxon>
        <taxon>Mycobacteriales</taxon>
        <taxon>Mycobacteriaceae</taxon>
        <taxon>Mycobacterium</taxon>
        <taxon>Mycobacterium simiae complex</taxon>
    </lineage>
</organism>
<evidence type="ECO:0000313" key="1">
    <source>
        <dbReference type="EMBL" id="SOX54334.1"/>
    </source>
</evidence>
<dbReference type="Proteomes" id="UP000236318">
    <property type="component" value="Unassembled WGS sequence"/>
</dbReference>
<feature type="non-terminal residue" evidence="1">
    <location>
        <position position="1"/>
    </location>
</feature>
<gene>
    <name evidence="1" type="ORF">MAAFP003_3010</name>
</gene>
<proteinExistence type="predicted"/>
<name>A0A2K4YC35_9MYCO</name>
<reference evidence="1" key="1">
    <citation type="submission" date="2018-01" db="EMBL/GenBank/DDBJ databases">
        <authorList>
            <consortium name="Urmite Genomes"/>
        </authorList>
    </citation>
    <scope>NUCLEOTIDE SEQUENCE [LARGE SCALE GENOMIC DNA]</scope>
    <source>
        <strain evidence="1">AFP003</strain>
    </source>
</reference>
<dbReference type="EMBL" id="FXEG02000003">
    <property type="protein sequence ID" value="SOX54334.1"/>
    <property type="molecule type" value="Genomic_DNA"/>
</dbReference>
<dbReference type="InterPro" id="IPR015943">
    <property type="entry name" value="WD40/YVTN_repeat-like_dom_sf"/>
</dbReference>
<comment type="caution">
    <text evidence="1">The sequence shown here is derived from an EMBL/GenBank/DDBJ whole genome shotgun (WGS) entry which is preliminary data.</text>
</comment>
<accession>A0A2K4YC35</accession>
<evidence type="ECO:0000313" key="2">
    <source>
        <dbReference type="Proteomes" id="UP000236318"/>
    </source>
</evidence>
<dbReference type="Gene3D" id="2.130.10.10">
    <property type="entry name" value="YVTN repeat-like/Quinoprotein amine dehydrogenase"/>
    <property type="match status" value="1"/>
</dbReference>
<evidence type="ECO:0008006" key="3">
    <source>
        <dbReference type="Google" id="ProtNLM"/>
    </source>
</evidence>
<protein>
    <recommendedName>
        <fullName evidence="3">YncE family protein</fullName>
    </recommendedName>
</protein>
<keyword evidence="2" id="KW-1185">Reference proteome</keyword>
<sequence length="46" mass="4839">VDTTRRIVTGILAVGNSPLAIAVDPTTHFAYVTSDLNHGSLTVIEC</sequence>